<evidence type="ECO:0008006" key="10">
    <source>
        <dbReference type="Google" id="ProtNLM"/>
    </source>
</evidence>
<feature type="transmembrane region" description="Helical" evidence="7">
    <location>
        <begin position="197"/>
        <end position="216"/>
    </location>
</feature>
<feature type="transmembrane region" description="Helical" evidence="7">
    <location>
        <begin position="422"/>
        <end position="439"/>
    </location>
</feature>
<dbReference type="Pfam" id="PF00854">
    <property type="entry name" value="PTR2"/>
    <property type="match status" value="1"/>
</dbReference>
<evidence type="ECO:0000313" key="9">
    <source>
        <dbReference type="Proteomes" id="UP001152523"/>
    </source>
</evidence>
<dbReference type="PANTHER" id="PTHR11654">
    <property type="entry name" value="OLIGOPEPTIDE TRANSPORTER-RELATED"/>
    <property type="match status" value="1"/>
</dbReference>
<evidence type="ECO:0000256" key="6">
    <source>
        <dbReference type="ARBA" id="ARBA00044504"/>
    </source>
</evidence>
<dbReference type="EMBL" id="CAMAPF010000011">
    <property type="protein sequence ID" value="CAH9064662.1"/>
    <property type="molecule type" value="Genomic_DNA"/>
</dbReference>
<comment type="similarity">
    <text evidence="2">Belongs to the major facilitator superfamily. Proton-dependent oligopeptide transporter (POT/PTR) (TC 2.A.17) family.</text>
</comment>
<dbReference type="AlphaFoldDB" id="A0AAV0C6B0"/>
<comment type="caution">
    <text evidence="8">The sequence shown here is derived from an EMBL/GenBank/DDBJ whole genome shotgun (WGS) entry which is preliminary data.</text>
</comment>
<keyword evidence="9" id="KW-1185">Reference proteome</keyword>
<protein>
    <recommendedName>
        <fullName evidence="10">Protein NRT1/ PTR FAMILY 1.2-like</fullName>
    </recommendedName>
</protein>
<keyword evidence="5 7" id="KW-0472">Membrane</keyword>
<dbReference type="Gene3D" id="1.20.1250.20">
    <property type="entry name" value="MFS general substrate transporter like domains"/>
    <property type="match status" value="1"/>
</dbReference>
<comment type="subcellular location">
    <subcellularLocation>
        <location evidence="1">Membrane</location>
        <topology evidence="1">Multi-pass membrane protein</topology>
    </subcellularLocation>
</comment>
<dbReference type="SUPFAM" id="SSF103473">
    <property type="entry name" value="MFS general substrate transporter"/>
    <property type="match status" value="1"/>
</dbReference>
<gene>
    <name evidence="8" type="ORF">CEPIT_LOCUS2160</name>
</gene>
<evidence type="ECO:0000256" key="4">
    <source>
        <dbReference type="ARBA" id="ARBA00022989"/>
    </source>
</evidence>
<feature type="transmembrane region" description="Helical" evidence="7">
    <location>
        <begin position="381"/>
        <end position="401"/>
    </location>
</feature>
<feature type="transmembrane region" description="Helical" evidence="7">
    <location>
        <begin position="500"/>
        <end position="519"/>
    </location>
</feature>
<feature type="transmembrane region" description="Helical" evidence="7">
    <location>
        <begin position="228"/>
        <end position="248"/>
    </location>
</feature>
<keyword evidence="3 7" id="KW-0812">Transmembrane</keyword>
<dbReference type="GO" id="GO:0016020">
    <property type="term" value="C:membrane"/>
    <property type="evidence" value="ECO:0007669"/>
    <property type="project" value="UniProtKB-SubCell"/>
</dbReference>
<evidence type="ECO:0000256" key="2">
    <source>
        <dbReference type="ARBA" id="ARBA00005982"/>
    </source>
</evidence>
<keyword evidence="4 7" id="KW-1133">Transmembrane helix</keyword>
<feature type="transmembrane region" description="Helical" evidence="7">
    <location>
        <begin position="48"/>
        <end position="68"/>
    </location>
</feature>
<organism evidence="8 9">
    <name type="scientific">Cuscuta epithymum</name>
    <dbReference type="NCBI Taxonomy" id="186058"/>
    <lineage>
        <taxon>Eukaryota</taxon>
        <taxon>Viridiplantae</taxon>
        <taxon>Streptophyta</taxon>
        <taxon>Embryophyta</taxon>
        <taxon>Tracheophyta</taxon>
        <taxon>Spermatophyta</taxon>
        <taxon>Magnoliopsida</taxon>
        <taxon>eudicotyledons</taxon>
        <taxon>Gunneridae</taxon>
        <taxon>Pentapetalae</taxon>
        <taxon>asterids</taxon>
        <taxon>lamiids</taxon>
        <taxon>Solanales</taxon>
        <taxon>Convolvulaceae</taxon>
        <taxon>Cuscuteae</taxon>
        <taxon>Cuscuta</taxon>
        <taxon>Cuscuta subgen. Cuscuta</taxon>
    </lineage>
</organism>
<feature type="transmembrane region" description="Helical" evidence="7">
    <location>
        <begin position="543"/>
        <end position="566"/>
    </location>
</feature>
<feature type="transmembrane region" description="Helical" evidence="7">
    <location>
        <begin position="106"/>
        <end position="125"/>
    </location>
</feature>
<evidence type="ECO:0000256" key="1">
    <source>
        <dbReference type="ARBA" id="ARBA00004141"/>
    </source>
</evidence>
<dbReference type="InterPro" id="IPR000109">
    <property type="entry name" value="POT_fam"/>
</dbReference>
<sequence length="584" mass="64205">MGLMGVCSSDEKQKKTMVEEEEKLQPLLEASPAPQGGFRTMPFIAGNLALMLLANCGLTPNMILYLMREYRMDMAAGSNVLYWWNAASNITPVVGALMADSFVGRFQIISIGSVINLLGILLFWLTTIIPQTRPPPCTESNIICPSATTLQLLFLYLSFILISIGEGGVKASSLAFGVEQLNNIRKNEKAMESFFGCYYGVKMVSVIISLTCLVYVQENMGWEIGFGILVLLMLFATILILLGSPFYVRSKPKGSLIMGLVQVVVAFYRKRSLVIPPNGGGLVAYHQQGTTICPPSETLRFLNKACIIEDPQQDVNPDGKASNPWSLCTVEQVEELKACIKVIPIWVTGVIMSINASQSTFSTLQATTMNRHIGSSSMSFQIPTGSISMFSYTSIIMWLVFDDRIIRRRLRFSPMARMGSGIFVSFLSVVVTALVEAYRRNLAIKEGFSENPGGIVDMSVLWIIPRSLLAGVAEGMNAVAQNEFYISEFPQSMWSIASNFFGLGVAAANMLASFLMSFVNEVTKGGEGGSWISSNINQGHYDYYNWVLAGLSLLNLLLFIFCSRAYGPCREERKVKGGIEVESS</sequence>
<evidence type="ECO:0000313" key="8">
    <source>
        <dbReference type="EMBL" id="CAH9064662.1"/>
    </source>
</evidence>
<feature type="transmembrane region" description="Helical" evidence="7">
    <location>
        <begin position="459"/>
        <end position="479"/>
    </location>
</feature>
<evidence type="ECO:0000256" key="7">
    <source>
        <dbReference type="SAM" id="Phobius"/>
    </source>
</evidence>
<accession>A0AAV0C6B0</accession>
<dbReference type="InterPro" id="IPR036259">
    <property type="entry name" value="MFS_trans_sf"/>
</dbReference>
<reference evidence="8" key="1">
    <citation type="submission" date="2022-07" db="EMBL/GenBank/DDBJ databases">
        <authorList>
            <person name="Macas J."/>
            <person name="Novak P."/>
            <person name="Neumann P."/>
        </authorList>
    </citation>
    <scope>NUCLEOTIDE SEQUENCE</scope>
</reference>
<dbReference type="Proteomes" id="UP001152523">
    <property type="component" value="Unassembled WGS sequence"/>
</dbReference>
<dbReference type="GO" id="GO:0022857">
    <property type="term" value="F:transmembrane transporter activity"/>
    <property type="evidence" value="ECO:0007669"/>
    <property type="project" value="InterPro"/>
</dbReference>
<feature type="transmembrane region" description="Helical" evidence="7">
    <location>
        <begin position="342"/>
        <end position="361"/>
    </location>
</feature>
<proteinExistence type="inferred from homology"/>
<name>A0AAV0C6B0_9ASTE</name>
<evidence type="ECO:0000256" key="5">
    <source>
        <dbReference type="ARBA" id="ARBA00023136"/>
    </source>
</evidence>
<comment type="similarity">
    <text evidence="6">Belongs to the major facilitator superfamily. Phosphate:H(+) symporter (TC 2.A.1.9) family.</text>
</comment>
<feature type="transmembrane region" description="Helical" evidence="7">
    <location>
        <begin position="153"/>
        <end position="176"/>
    </location>
</feature>
<feature type="transmembrane region" description="Helical" evidence="7">
    <location>
        <begin position="80"/>
        <end position="99"/>
    </location>
</feature>
<evidence type="ECO:0000256" key="3">
    <source>
        <dbReference type="ARBA" id="ARBA00022692"/>
    </source>
</evidence>